<keyword evidence="2" id="KW-0479">Metal-binding</keyword>
<feature type="domain" description="GRF-type" evidence="8">
    <location>
        <begin position="474"/>
        <end position="518"/>
    </location>
</feature>
<reference evidence="9 10" key="1">
    <citation type="submission" date="2024-05" db="EMBL/GenBank/DDBJ databases">
        <authorList>
            <person name="Wallberg A."/>
        </authorList>
    </citation>
    <scope>NUCLEOTIDE SEQUENCE [LARGE SCALE GENOMIC DNA]</scope>
</reference>
<keyword evidence="10" id="KW-1185">Reference proteome</keyword>
<accession>A0AAV2QZI6</accession>
<organism evidence="9 10">
    <name type="scientific">Meganyctiphanes norvegica</name>
    <name type="common">Northern krill</name>
    <name type="synonym">Thysanopoda norvegica</name>
    <dbReference type="NCBI Taxonomy" id="48144"/>
    <lineage>
        <taxon>Eukaryota</taxon>
        <taxon>Metazoa</taxon>
        <taxon>Ecdysozoa</taxon>
        <taxon>Arthropoda</taxon>
        <taxon>Crustacea</taxon>
        <taxon>Multicrustacea</taxon>
        <taxon>Malacostraca</taxon>
        <taxon>Eumalacostraca</taxon>
        <taxon>Eucarida</taxon>
        <taxon>Euphausiacea</taxon>
        <taxon>Euphausiidae</taxon>
        <taxon>Meganyctiphanes</taxon>
    </lineage>
</organism>
<dbReference type="GO" id="GO:0000175">
    <property type="term" value="F:3'-5'-RNA exonuclease activity"/>
    <property type="evidence" value="ECO:0007669"/>
    <property type="project" value="InterPro"/>
</dbReference>
<dbReference type="PROSITE" id="PS51999">
    <property type="entry name" value="ZF_GRF"/>
    <property type="match status" value="1"/>
</dbReference>
<dbReference type="Pfam" id="PF06839">
    <property type="entry name" value="Zn_ribbon_GRF"/>
    <property type="match status" value="1"/>
</dbReference>
<dbReference type="AlphaFoldDB" id="A0AAV2QZI6"/>
<dbReference type="PANTHER" id="PTHR23044:SF61">
    <property type="entry name" value="3'-5' EXORIBONUCLEASE 1-RELATED"/>
    <property type="match status" value="1"/>
</dbReference>
<evidence type="ECO:0000256" key="1">
    <source>
        <dbReference type="ARBA" id="ARBA00022722"/>
    </source>
</evidence>
<sequence length="612" mass="69320">MPSNRLQKLGLVQKKKLSVPTKKRGEAVKQEFDYIFVLDFESTCWESGPRVGQEIIEFPTVLLDMSSGKVVSEFQQYVMPVEQPILSEFCTKLTGITQNQVEDGMPIGACLGMFTRWVTALSKKHQFSFNTNLPGKHATFATWSDWDLSVCLHYECLRKQLKKPEFFNQWIDIRLTYRNFFNRKPKGLAGALREVGISFEGREHSGIDDAKNTAALVTCMAKNGCLFKITKTLDTKPKDVPSKTSNYRIFRGIRRYWRNKTRSLDGSRHKNGVLYPKNTGQALKQKQGNTVQNQRIIKATVDKQNKSSTSIIDTGKISRAKNNISDGIAGSSINKNLKKQDQLSADTLQKCEHQINLNSFTEKISKDCIESNKKRSSKSNSFESINIGNTFQSPSNSIMYKTNTLLKKTNSVSSTSDKKSLNNITTYLNEMSSNSTNIHSNASNNISKTTSTTLKEINKTVNKAPMFKKTPPLCNCGRRSRLLNVSKPGPNEGRYFYCCPKGSRDKNGCGFFKWEDQPYSRPSVSSVSMMQRFVTPAHRPLRKAISLPNNHCKGNNTFNHKPNGASLPRYNRNFCKCTKYKENRINNSKRESLDGKIDESLIITPFIVRQQN</sequence>
<dbReference type="PANTHER" id="PTHR23044">
    <property type="entry name" value="3'-5' EXONUCLEASE ERI1-RELATED"/>
    <property type="match status" value="1"/>
</dbReference>
<dbReference type="Pfam" id="PF00929">
    <property type="entry name" value="RNase_T"/>
    <property type="match status" value="1"/>
</dbReference>
<dbReference type="Gene3D" id="3.30.420.10">
    <property type="entry name" value="Ribonuclease H-like superfamily/Ribonuclease H"/>
    <property type="match status" value="1"/>
</dbReference>
<evidence type="ECO:0000256" key="2">
    <source>
        <dbReference type="ARBA" id="ARBA00022723"/>
    </source>
</evidence>
<protein>
    <recommendedName>
        <fullName evidence="8">GRF-type domain-containing protein</fullName>
    </recommendedName>
</protein>
<dbReference type="CDD" id="cd06133">
    <property type="entry name" value="ERI-1_3'hExo_like"/>
    <property type="match status" value="1"/>
</dbReference>
<evidence type="ECO:0000256" key="4">
    <source>
        <dbReference type="ARBA" id="ARBA00022801"/>
    </source>
</evidence>
<dbReference type="SUPFAM" id="SSF53098">
    <property type="entry name" value="Ribonuclease H-like"/>
    <property type="match status" value="1"/>
</dbReference>
<name>A0AAV2QZI6_MEGNR</name>
<dbReference type="InterPro" id="IPR051274">
    <property type="entry name" value="3-5_Exoribonuclease"/>
</dbReference>
<dbReference type="EMBL" id="CAXKWB010013721">
    <property type="protein sequence ID" value="CAL4108351.1"/>
    <property type="molecule type" value="Genomic_DNA"/>
</dbReference>
<evidence type="ECO:0000313" key="10">
    <source>
        <dbReference type="Proteomes" id="UP001497623"/>
    </source>
</evidence>
<evidence type="ECO:0000256" key="3">
    <source>
        <dbReference type="ARBA" id="ARBA00022771"/>
    </source>
</evidence>
<keyword evidence="4" id="KW-0378">Hydrolase</keyword>
<dbReference type="InterPro" id="IPR047201">
    <property type="entry name" value="ERI-1_3'hExo-like"/>
</dbReference>
<dbReference type="InterPro" id="IPR036397">
    <property type="entry name" value="RNaseH_sf"/>
</dbReference>
<dbReference type="SMART" id="SM00479">
    <property type="entry name" value="EXOIII"/>
    <property type="match status" value="1"/>
</dbReference>
<dbReference type="InterPro" id="IPR012337">
    <property type="entry name" value="RNaseH-like_sf"/>
</dbReference>
<comment type="caution">
    <text evidence="9">The sequence shown here is derived from an EMBL/GenBank/DDBJ whole genome shotgun (WGS) entry which is preliminary data.</text>
</comment>
<dbReference type="Proteomes" id="UP001497623">
    <property type="component" value="Unassembled WGS sequence"/>
</dbReference>
<keyword evidence="6" id="KW-0269">Exonuclease</keyword>
<evidence type="ECO:0000313" key="9">
    <source>
        <dbReference type="EMBL" id="CAL4108351.1"/>
    </source>
</evidence>
<evidence type="ECO:0000256" key="6">
    <source>
        <dbReference type="ARBA" id="ARBA00022839"/>
    </source>
</evidence>
<dbReference type="GO" id="GO:0003676">
    <property type="term" value="F:nucleic acid binding"/>
    <property type="evidence" value="ECO:0007669"/>
    <property type="project" value="InterPro"/>
</dbReference>
<evidence type="ECO:0000256" key="5">
    <source>
        <dbReference type="ARBA" id="ARBA00022833"/>
    </source>
</evidence>
<keyword evidence="5" id="KW-0862">Zinc</keyword>
<evidence type="ECO:0000259" key="8">
    <source>
        <dbReference type="PROSITE" id="PS51999"/>
    </source>
</evidence>
<dbReference type="InterPro" id="IPR010666">
    <property type="entry name" value="Znf_GRF"/>
</dbReference>
<keyword evidence="1" id="KW-0540">Nuclease</keyword>
<dbReference type="GO" id="GO:0008270">
    <property type="term" value="F:zinc ion binding"/>
    <property type="evidence" value="ECO:0007669"/>
    <property type="project" value="UniProtKB-KW"/>
</dbReference>
<dbReference type="InterPro" id="IPR013520">
    <property type="entry name" value="Ribonucl_H"/>
</dbReference>
<evidence type="ECO:0000256" key="7">
    <source>
        <dbReference type="PROSITE-ProRule" id="PRU01343"/>
    </source>
</evidence>
<proteinExistence type="predicted"/>
<feature type="non-terminal residue" evidence="9">
    <location>
        <position position="612"/>
    </location>
</feature>
<keyword evidence="3 7" id="KW-0863">Zinc-finger</keyword>
<gene>
    <name evidence="9" type="ORF">MNOR_LOCUS18857</name>
</gene>